<evidence type="ECO:0000313" key="8">
    <source>
        <dbReference type="EnsemblMetazoa" id="MESCA009284-PA"/>
    </source>
</evidence>
<dbReference type="PANTHER" id="PTHR23511">
    <property type="entry name" value="SYNAPTIC VESICLE GLYCOPROTEIN 2"/>
    <property type="match status" value="1"/>
</dbReference>
<dbReference type="STRING" id="36166.T1GZI3"/>
<evidence type="ECO:0000259" key="7">
    <source>
        <dbReference type="PROSITE" id="PS50850"/>
    </source>
</evidence>
<dbReference type="PROSITE" id="PS50850">
    <property type="entry name" value="MFS"/>
    <property type="match status" value="1"/>
</dbReference>
<protein>
    <recommendedName>
        <fullName evidence="7">Major facilitator superfamily (MFS) profile domain-containing protein</fullName>
    </recommendedName>
</protein>
<dbReference type="GO" id="GO:0016020">
    <property type="term" value="C:membrane"/>
    <property type="evidence" value="ECO:0007669"/>
    <property type="project" value="UniProtKB-SubCell"/>
</dbReference>
<dbReference type="Gene3D" id="1.20.1250.20">
    <property type="entry name" value="MFS general substrate transporter like domains"/>
    <property type="match status" value="1"/>
</dbReference>
<evidence type="ECO:0000256" key="5">
    <source>
        <dbReference type="ARBA" id="ARBA00023136"/>
    </source>
</evidence>
<keyword evidence="2" id="KW-0813">Transport</keyword>
<feature type="domain" description="Major facilitator superfamily (MFS) profile" evidence="7">
    <location>
        <begin position="31"/>
        <end position="173"/>
    </location>
</feature>
<keyword evidence="4 6" id="KW-1133">Transmembrane helix</keyword>
<organism evidence="8 9">
    <name type="scientific">Megaselia scalaris</name>
    <name type="common">Humpbacked fly</name>
    <name type="synonym">Phora scalaris</name>
    <dbReference type="NCBI Taxonomy" id="36166"/>
    <lineage>
        <taxon>Eukaryota</taxon>
        <taxon>Metazoa</taxon>
        <taxon>Ecdysozoa</taxon>
        <taxon>Arthropoda</taxon>
        <taxon>Hexapoda</taxon>
        <taxon>Insecta</taxon>
        <taxon>Pterygota</taxon>
        <taxon>Neoptera</taxon>
        <taxon>Endopterygota</taxon>
        <taxon>Diptera</taxon>
        <taxon>Brachycera</taxon>
        <taxon>Muscomorpha</taxon>
        <taxon>Platypezoidea</taxon>
        <taxon>Phoridae</taxon>
        <taxon>Megaseliini</taxon>
        <taxon>Megaselia</taxon>
    </lineage>
</organism>
<keyword evidence="3 6" id="KW-0812">Transmembrane</keyword>
<evidence type="ECO:0000256" key="2">
    <source>
        <dbReference type="ARBA" id="ARBA00022448"/>
    </source>
</evidence>
<feature type="transmembrane region" description="Helical" evidence="6">
    <location>
        <begin position="100"/>
        <end position="119"/>
    </location>
</feature>
<feature type="transmembrane region" description="Helical" evidence="6">
    <location>
        <begin position="67"/>
        <end position="88"/>
    </location>
</feature>
<dbReference type="OMA" id="WAVFIRT"/>
<dbReference type="Pfam" id="PF07690">
    <property type="entry name" value="MFS_1"/>
    <property type="match status" value="1"/>
</dbReference>
<dbReference type="SUPFAM" id="SSF103473">
    <property type="entry name" value="MFS general substrate transporter"/>
    <property type="match status" value="1"/>
</dbReference>
<dbReference type="InterPro" id="IPR011701">
    <property type="entry name" value="MFS"/>
</dbReference>
<evidence type="ECO:0000256" key="6">
    <source>
        <dbReference type="SAM" id="Phobius"/>
    </source>
</evidence>
<dbReference type="InterPro" id="IPR020846">
    <property type="entry name" value="MFS_dom"/>
</dbReference>
<dbReference type="InterPro" id="IPR036259">
    <property type="entry name" value="MFS_trans_sf"/>
</dbReference>
<proteinExistence type="predicted"/>
<name>T1GZI3_MEGSC</name>
<evidence type="ECO:0000256" key="1">
    <source>
        <dbReference type="ARBA" id="ARBA00004141"/>
    </source>
</evidence>
<accession>T1GZI3</accession>
<reference evidence="9" key="1">
    <citation type="submission" date="2013-02" db="EMBL/GenBank/DDBJ databases">
        <authorList>
            <person name="Hughes D."/>
        </authorList>
    </citation>
    <scope>NUCLEOTIDE SEQUENCE</scope>
    <source>
        <strain>Durham</strain>
        <strain evidence="9">NC isolate 2 -- Noor lab</strain>
    </source>
</reference>
<dbReference type="PANTHER" id="PTHR23511:SF37">
    <property type="entry name" value="MAJOR FACILITATOR SUPERFAMILY (MFS) PROFILE DOMAIN-CONTAINING PROTEIN-RELATED"/>
    <property type="match status" value="1"/>
</dbReference>
<evidence type="ECO:0000256" key="3">
    <source>
        <dbReference type="ARBA" id="ARBA00022692"/>
    </source>
</evidence>
<keyword evidence="5 6" id="KW-0472">Membrane</keyword>
<dbReference type="EnsemblMetazoa" id="MESCA009284-RA">
    <property type="protein sequence ID" value="MESCA009284-PA"/>
    <property type="gene ID" value="MESCA009284"/>
</dbReference>
<reference evidence="8" key="2">
    <citation type="submission" date="2015-06" db="UniProtKB">
        <authorList>
            <consortium name="EnsemblMetazoa"/>
        </authorList>
    </citation>
    <scope>IDENTIFICATION</scope>
</reference>
<evidence type="ECO:0000256" key="4">
    <source>
        <dbReference type="ARBA" id="ARBA00022989"/>
    </source>
</evidence>
<dbReference type="HOGENOM" id="CLU_106531_1_0_1"/>
<sequence>MDTVEMEQRIVEKRANMEEALAATGFGKFNYILITISGFILLNVVLELLAISYVLPILAKCDLMLTVLQSGFLGGVGVLGITLTSHLWGYLADTIGRRKIIAPTLLLAFGFTLISSFSTNFWCLLIARFCNGCLVSASSATIYAFLGEFHSEGHRSKAVMWAVFIRTFMGILI</sequence>
<dbReference type="GO" id="GO:0022857">
    <property type="term" value="F:transmembrane transporter activity"/>
    <property type="evidence" value="ECO:0007669"/>
    <property type="project" value="InterPro"/>
</dbReference>
<dbReference type="Proteomes" id="UP000015102">
    <property type="component" value="Unassembled WGS sequence"/>
</dbReference>
<feature type="transmembrane region" description="Helical" evidence="6">
    <location>
        <begin position="31"/>
        <end position="55"/>
    </location>
</feature>
<evidence type="ECO:0000313" key="9">
    <source>
        <dbReference type="Proteomes" id="UP000015102"/>
    </source>
</evidence>
<dbReference type="AlphaFoldDB" id="T1GZI3"/>
<keyword evidence="9" id="KW-1185">Reference proteome</keyword>
<comment type="subcellular location">
    <subcellularLocation>
        <location evidence="1">Membrane</location>
        <topology evidence="1">Multi-pass membrane protein</topology>
    </subcellularLocation>
</comment>
<dbReference type="EMBL" id="CAQQ02171347">
    <property type="status" value="NOT_ANNOTATED_CDS"/>
    <property type="molecule type" value="Genomic_DNA"/>
</dbReference>